<evidence type="ECO:0000313" key="4">
    <source>
        <dbReference type="Proteomes" id="UP000095672"/>
    </source>
</evidence>
<dbReference type="GO" id="GO:0004073">
    <property type="term" value="F:aspartate-semialdehyde dehydrogenase activity"/>
    <property type="evidence" value="ECO:0007669"/>
    <property type="project" value="UniProtKB-EC"/>
</dbReference>
<dbReference type="InterPro" id="IPR036291">
    <property type="entry name" value="NAD(P)-bd_dom_sf"/>
</dbReference>
<dbReference type="Gene3D" id="3.30.360.10">
    <property type="entry name" value="Dihydrodipicolinate Reductase, domain 2"/>
    <property type="match status" value="1"/>
</dbReference>
<comment type="similarity">
    <text evidence="1">Belongs to the aspartate-semialdehyde dehydrogenase family.</text>
</comment>
<dbReference type="OrthoDB" id="9805684at2"/>
<dbReference type="PATRIC" id="fig|1769779.3.peg.3225"/>
<dbReference type="GO" id="GO:0046983">
    <property type="term" value="F:protein dimerization activity"/>
    <property type="evidence" value="ECO:0007669"/>
    <property type="project" value="InterPro"/>
</dbReference>
<evidence type="ECO:0000313" key="3">
    <source>
        <dbReference type="EMBL" id="AOS98608.1"/>
    </source>
</evidence>
<dbReference type="Gene3D" id="3.40.50.720">
    <property type="entry name" value="NAD(P)-binding Rossmann-like Domain"/>
    <property type="match status" value="1"/>
</dbReference>
<feature type="domain" description="Semialdehyde dehydrogenase dimerisation" evidence="2">
    <location>
        <begin position="142"/>
        <end position="313"/>
    </location>
</feature>
<dbReference type="Proteomes" id="UP000095672">
    <property type="component" value="Chromosome"/>
</dbReference>
<accession>A0A1C9WBS4</accession>
<dbReference type="AlphaFoldDB" id="A0A1C9WBS4"/>
<name>A0A1C9WBS4_9GAMM</name>
<reference evidence="4" key="1">
    <citation type="submission" date="2016-01" db="EMBL/GenBank/DDBJ databases">
        <title>Complete genome sequence of Microbulbifer sp. CCB-MM1, a halophile isolated from Matang Mangrove Forest, Perak.</title>
        <authorList>
            <person name="Moh T.H."/>
            <person name="Dinesh B."/>
            <person name="Lau N.-S."/>
            <person name="Go F."/>
            <person name="Alexander Chong S.-C."/>
        </authorList>
    </citation>
    <scope>NUCLEOTIDE SEQUENCE [LARGE SCALE GENOMIC DNA]</scope>
    <source>
        <strain evidence="4">CCB-MM1</strain>
    </source>
</reference>
<dbReference type="EC" id="1.2.1.11" evidence="3"/>
<dbReference type="SUPFAM" id="SSF55347">
    <property type="entry name" value="Glyceraldehyde-3-phosphate dehydrogenase-like, C-terminal domain"/>
    <property type="match status" value="1"/>
</dbReference>
<sequence length="331" mass="35613">MSEVNRELVLVGVDNAAFQPLLEVLEEREIIEAGQLHLLEEEEGEADPQVFANRNVPVESLEKFRFEPEQVVVLLKSGASAQAALAAAETAGAWVIDAADNTRGDESVTLVHPLLNPVSLAEAERRVLALPAAGAAMVAEALLPLRERIQAVEVVLNQPVSALGKSAVDAMAAQTARMFNGQEAEVDPAIGHRLAFNHLSSAEKPLASGHNLAELALIHDLRRLLGDQIAMDATINTASVFHGQLANLRVAMKEEVEAGEVSALLRNGARLKMTERPSSQEAVGGDETLVGRLRQSLLNPKQFNFCAASDNLRRDLAVNCAQVVHLLLKNH</sequence>
<dbReference type="SUPFAM" id="SSF51735">
    <property type="entry name" value="NAD(P)-binding Rossmann-fold domains"/>
    <property type="match status" value="1"/>
</dbReference>
<organism evidence="3 4">
    <name type="scientific">Microbulbifer aggregans</name>
    <dbReference type="NCBI Taxonomy" id="1769779"/>
    <lineage>
        <taxon>Bacteria</taxon>
        <taxon>Pseudomonadati</taxon>
        <taxon>Pseudomonadota</taxon>
        <taxon>Gammaproteobacteria</taxon>
        <taxon>Cellvibrionales</taxon>
        <taxon>Microbulbiferaceae</taxon>
        <taxon>Microbulbifer</taxon>
    </lineage>
</organism>
<keyword evidence="3" id="KW-0560">Oxidoreductase</keyword>
<dbReference type="InterPro" id="IPR012280">
    <property type="entry name" value="Semialdhyde_DH_dimer_dom"/>
</dbReference>
<evidence type="ECO:0000256" key="1">
    <source>
        <dbReference type="ARBA" id="ARBA00010584"/>
    </source>
</evidence>
<gene>
    <name evidence="3" type="primary">asd2</name>
    <name evidence="3" type="ORF">AUP74_03242</name>
</gene>
<dbReference type="KEGG" id="micc:AUP74_03242"/>
<protein>
    <submittedName>
        <fullName evidence="3">Aspartate-semialdehyde dehydrogenase 2</fullName>
        <ecNumber evidence="3">1.2.1.11</ecNumber>
    </submittedName>
</protein>
<evidence type="ECO:0000259" key="2">
    <source>
        <dbReference type="Pfam" id="PF02774"/>
    </source>
</evidence>
<dbReference type="EMBL" id="CP014143">
    <property type="protein sequence ID" value="AOS98608.1"/>
    <property type="molecule type" value="Genomic_DNA"/>
</dbReference>
<dbReference type="PIRSF" id="PIRSF000148">
    <property type="entry name" value="ASA_dh"/>
    <property type="match status" value="1"/>
</dbReference>
<keyword evidence="4" id="KW-1185">Reference proteome</keyword>
<proteinExistence type="inferred from homology"/>
<dbReference type="PANTHER" id="PTHR46278:SF2">
    <property type="entry name" value="ASPARTATE-SEMIALDEHYDE DEHYDROGENASE"/>
    <property type="match status" value="1"/>
</dbReference>
<dbReference type="RefSeq" id="WP_069948450.1">
    <property type="nucleotide sequence ID" value="NZ_CP014143.1"/>
</dbReference>
<dbReference type="STRING" id="1769779.AUP74_03242"/>
<dbReference type="Pfam" id="PF02774">
    <property type="entry name" value="Semialdhyde_dhC"/>
    <property type="match status" value="1"/>
</dbReference>
<dbReference type="CDD" id="cd18129">
    <property type="entry name" value="ASADH_C_USG1_like"/>
    <property type="match status" value="1"/>
</dbReference>
<dbReference type="PANTHER" id="PTHR46278">
    <property type="entry name" value="DEHYDROGENASE, PUTATIVE-RELATED"/>
    <property type="match status" value="1"/>
</dbReference>
<dbReference type="GO" id="GO:0008652">
    <property type="term" value="P:amino acid biosynthetic process"/>
    <property type="evidence" value="ECO:0007669"/>
    <property type="project" value="InterPro"/>
</dbReference>